<name>A0ABU3GX03_9SPHI</name>
<reference evidence="2" key="1">
    <citation type="submission" date="2023-07" db="EMBL/GenBank/DDBJ databases">
        <title>Functional and genomic diversity of the sorghum phyllosphere microbiome.</title>
        <authorList>
            <person name="Shade A."/>
        </authorList>
    </citation>
    <scope>NUCLEOTIDE SEQUENCE [LARGE SCALE GENOMIC DNA]</scope>
    <source>
        <strain evidence="2">SORGH_AS_0422</strain>
    </source>
</reference>
<accession>A0ABU3GX03</accession>
<comment type="caution">
    <text evidence="1">The sequence shown here is derived from an EMBL/GenBank/DDBJ whole genome shotgun (WGS) entry which is preliminary data.</text>
</comment>
<evidence type="ECO:0000313" key="1">
    <source>
        <dbReference type="EMBL" id="MDT3404001.1"/>
    </source>
</evidence>
<proteinExistence type="predicted"/>
<dbReference type="EMBL" id="JAVLVU010000001">
    <property type="protein sequence ID" value="MDT3404001.1"/>
    <property type="molecule type" value="Genomic_DNA"/>
</dbReference>
<sequence>MYVKTLLKEKEQYNAVFKNITIIKNYKTIKQASCICGRPVFMIGLN</sequence>
<evidence type="ECO:0000313" key="2">
    <source>
        <dbReference type="Proteomes" id="UP001258315"/>
    </source>
</evidence>
<dbReference type="Proteomes" id="UP001258315">
    <property type="component" value="Unassembled WGS sequence"/>
</dbReference>
<gene>
    <name evidence="1" type="ORF">QE417_003073</name>
</gene>
<keyword evidence="2" id="KW-1185">Reference proteome</keyword>
<protein>
    <submittedName>
        <fullName evidence="1">Uncharacterized protein</fullName>
    </submittedName>
</protein>
<organism evidence="1 2">
    <name type="scientific">Mucilaginibacter terrae</name>
    <dbReference type="NCBI Taxonomy" id="1955052"/>
    <lineage>
        <taxon>Bacteria</taxon>
        <taxon>Pseudomonadati</taxon>
        <taxon>Bacteroidota</taxon>
        <taxon>Sphingobacteriia</taxon>
        <taxon>Sphingobacteriales</taxon>
        <taxon>Sphingobacteriaceae</taxon>
        <taxon>Mucilaginibacter</taxon>
    </lineage>
</organism>